<dbReference type="AlphaFoldDB" id="A0A162L5G6"/>
<organism evidence="8 9">
    <name type="scientific">Tistrella mobilis</name>
    <dbReference type="NCBI Taxonomy" id="171437"/>
    <lineage>
        <taxon>Bacteria</taxon>
        <taxon>Pseudomonadati</taxon>
        <taxon>Pseudomonadota</taxon>
        <taxon>Alphaproteobacteria</taxon>
        <taxon>Geminicoccales</taxon>
        <taxon>Geminicoccaceae</taxon>
        <taxon>Tistrella</taxon>
    </lineage>
</organism>
<dbReference type="SUPFAM" id="SSF47090">
    <property type="entry name" value="PGBD-like"/>
    <property type="match status" value="1"/>
</dbReference>
<accession>A0A162L5G6</accession>
<evidence type="ECO:0000256" key="1">
    <source>
        <dbReference type="ARBA" id="ARBA00001561"/>
    </source>
</evidence>
<sequence length="263" mass="29029">MSAQIADHFPELARFPLADRPSPNHDARPDGARPDMVVLHYTGMPTAEVAIDWLADPASRVSAHWVVEEDGRITRMVPEDRRAWHAGVSWWRGRERLNDVSIGIEIVNPGHEWGYRDFPEPQMQAVEALLGGILARHDIAPARVVGHSDIAPSRKYDPGERFDWYRLAAKGLALMPANRPVPGEMGLTLGEGDTGQAVTDIQRALAAIGYRIQVDGIYDLVTRSVVHAFQSRFLGLAGGICGPDTAQMIFAVEQLFARDPRAD</sequence>
<dbReference type="GO" id="GO:0009253">
    <property type="term" value="P:peptidoglycan catabolic process"/>
    <property type="evidence" value="ECO:0007669"/>
    <property type="project" value="InterPro"/>
</dbReference>
<dbReference type="InterPro" id="IPR002502">
    <property type="entry name" value="Amidase_domain"/>
</dbReference>
<evidence type="ECO:0000256" key="4">
    <source>
        <dbReference type="ARBA" id="ARBA00022801"/>
    </source>
</evidence>
<comment type="similarity">
    <text evidence="2">Belongs to the N-acetylmuramoyl-L-alanine amidase 2 family.</text>
</comment>
<evidence type="ECO:0000256" key="2">
    <source>
        <dbReference type="ARBA" id="ARBA00007553"/>
    </source>
</evidence>
<keyword evidence="5" id="KW-0961">Cell wall biogenesis/degradation</keyword>
<dbReference type="GO" id="GO:0071555">
    <property type="term" value="P:cell wall organization"/>
    <property type="evidence" value="ECO:0007669"/>
    <property type="project" value="UniProtKB-KW"/>
</dbReference>
<dbReference type="Proteomes" id="UP000075787">
    <property type="component" value="Unassembled WGS sequence"/>
</dbReference>
<dbReference type="SUPFAM" id="SSF55846">
    <property type="entry name" value="N-acetylmuramoyl-L-alanine amidase-like"/>
    <property type="match status" value="1"/>
</dbReference>
<evidence type="ECO:0000313" key="8">
    <source>
        <dbReference type="EMBL" id="KYO53435.1"/>
    </source>
</evidence>
<dbReference type="Gene3D" id="1.10.101.10">
    <property type="entry name" value="PGBD-like superfamily/PGBD"/>
    <property type="match status" value="1"/>
</dbReference>
<evidence type="ECO:0000256" key="3">
    <source>
        <dbReference type="ARBA" id="ARBA00011901"/>
    </source>
</evidence>
<reference evidence="8 9" key="1">
    <citation type="submission" date="2015-12" db="EMBL/GenBank/DDBJ databases">
        <title>Genome sequence of Tistrella mobilis MCCC 1A02139.</title>
        <authorList>
            <person name="Lu L."/>
            <person name="Lai Q."/>
            <person name="Shao Z."/>
            <person name="Qian P."/>
        </authorList>
    </citation>
    <scope>NUCLEOTIDE SEQUENCE [LARGE SCALE GENOMIC DNA]</scope>
    <source>
        <strain evidence="8 9">MCCC 1A02139</strain>
    </source>
</reference>
<dbReference type="GO" id="GO:0008745">
    <property type="term" value="F:N-acetylmuramoyl-L-alanine amidase activity"/>
    <property type="evidence" value="ECO:0007669"/>
    <property type="project" value="UniProtKB-EC"/>
</dbReference>
<dbReference type="EC" id="3.5.1.28" evidence="3"/>
<dbReference type="GO" id="GO:0009254">
    <property type="term" value="P:peptidoglycan turnover"/>
    <property type="evidence" value="ECO:0007669"/>
    <property type="project" value="TreeGrafter"/>
</dbReference>
<dbReference type="PANTHER" id="PTHR30417">
    <property type="entry name" value="N-ACETYLMURAMOYL-L-ALANINE AMIDASE AMID"/>
    <property type="match status" value="1"/>
</dbReference>
<dbReference type="RefSeq" id="WP_062763597.1">
    <property type="nucleotide sequence ID" value="NZ_CP121027.1"/>
</dbReference>
<reference evidence="7 10" key="2">
    <citation type="journal article" date="2018" name="Nat. Biotechnol.">
        <title>A standardized bacterial taxonomy based on genome phylogeny substantially revises the tree of life.</title>
        <authorList>
            <person name="Parks D.H."/>
            <person name="Chuvochina M."/>
            <person name="Waite D.W."/>
            <person name="Rinke C."/>
            <person name="Skarshewski A."/>
            <person name="Chaumeil P.A."/>
            <person name="Hugenholtz P."/>
        </authorList>
    </citation>
    <scope>NUCLEOTIDE SEQUENCE [LARGE SCALE GENOMIC DNA]</scope>
    <source>
        <strain evidence="7">UBA8739</strain>
    </source>
</reference>
<dbReference type="PANTHER" id="PTHR30417:SF1">
    <property type="entry name" value="N-ACETYLMURAMOYL-L-ALANINE AMIDASE AMID"/>
    <property type="match status" value="1"/>
</dbReference>
<keyword evidence="4" id="KW-0378">Hydrolase</keyword>
<dbReference type="EMBL" id="LPZR01000113">
    <property type="protein sequence ID" value="KYO53435.1"/>
    <property type="molecule type" value="Genomic_DNA"/>
</dbReference>
<evidence type="ECO:0000313" key="7">
    <source>
        <dbReference type="EMBL" id="HAE50879.1"/>
    </source>
</evidence>
<dbReference type="OrthoDB" id="9794842at2"/>
<dbReference type="CDD" id="cd06583">
    <property type="entry name" value="PGRP"/>
    <property type="match status" value="1"/>
</dbReference>
<protein>
    <recommendedName>
        <fullName evidence="3">N-acetylmuramoyl-L-alanine amidase</fullName>
        <ecNumber evidence="3">3.5.1.28</ecNumber>
    </recommendedName>
</protein>
<dbReference type="Pfam" id="PF01471">
    <property type="entry name" value="PG_binding_1"/>
    <property type="match status" value="1"/>
</dbReference>
<name>A0A162L5G6_9PROT</name>
<evidence type="ECO:0000313" key="9">
    <source>
        <dbReference type="Proteomes" id="UP000075787"/>
    </source>
</evidence>
<comment type="caution">
    <text evidence="8">The sequence shown here is derived from an EMBL/GenBank/DDBJ whole genome shotgun (WGS) entry which is preliminary data.</text>
</comment>
<dbReference type="InterPro" id="IPR051206">
    <property type="entry name" value="NAMLAA_amidase_2"/>
</dbReference>
<dbReference type="SMART" id="SM00644">
    <property type="entry name" value="Ami_2"/>
    <property type="match status" value="1"/>
</dbReference>
<evidence type="ECO:0000256" key="5">
    <source>
        <dbReference type="ARBA" id="ARBA00023316"/>
    </source>
</evidence>
<dbReference type="GeneID" id="97242923"/>
<dbReference type="InterPro" id="IPR036365">
    <property type="entry name" value="PGBD-like_sf"/>
</dbReference>
<feature type="domain" description="N-acetylmuramoyl-L-alanine amidase" evidence="6">
    <location>
        <begin position="22"/>
        <end position="159"/>
    </location>
</feature>
<dbReference type="EMBL" id="DMAI01000424">
    <property type="protein sequence ID" value="HAE50879.1"/>
    <property type="molecule type" value="Genomic_DNA"/>
</dbReference>
<comment type="catalytic activity">
    <reaction evidence="1">
        <text>Hydrolyzes the link between N-acetylmuramoyl residues and L-amino acid residues in certain cell-wall glycopeptides.</text>
        <dbReference type="EC" id="3.5.1.28"/>
    </reaction>
</comment>
<dbReference type="InterPro" id="IPR002477">
    <property type="entry name" value="Peptidoglycan-bd-like"/>
</dbReference>
<dbReference type="Proteomes" id="UP000257706">
    <property type="component" value="Unassembled WGS sequence"/>
</dbReference>
<gene>
    <name evidence="8" type="ORF">AUP44_03565</name>
    <name evidence="7" type="ORF">DCK97_26045</name>
</gene>
<dbReference type="GO" id="GO:0019867">
    <property type="term" value="C:outer membrane"/>
    <property type="evidence" value="ECO:0007669"/>
    <property type="project" value="TreeGrafter"/>
</dbReference>
<evidence type="ECO:0000313" key="10">
    <source>
        <dbReference type="Proteomes" id="UP000257706"/>
    </source>
</evidence>
<dbReference type="Gene3D" id="3.40.80.10">
    <property type="entry name" value="Peptidoglycan recognition protein-like"/>
    <property type="match status" value="1"/>
</dbReference>
<evidence type="ECO:0000259" key="6">
    <source>
        <dbReference type="SMART" id="SM00644"/>
    </source>
</evidence>
<dbReference type="InterPro" id="IPR036505">
    <property type="entry name" value="Amidase/PGRP_sf"/>
</dbReference>
<proteinExistence type="inferred from homology"/>
<dbReference type="InterPro" id="IPR036366">
    <property type="entry name" value="PGBDSf"/>
</dbReference>
<dbReference type="Pfam" id="PF01510">
    <property type="entry name" value="Amidase_2"/>
    <property type="match status" value="1"/>
</dbReference>